<feature type="transmembrane region" description="Helical" evidence="5">
    <location>
        <begin position="124"/>
        <end position="145"/>
    </location>
</feature>
<feature type="transmembrane region" description="Helical" evidence="5">
    <location>
        <begin position="64"/>
        <end position="83"/>
    </location>
</feature>
<name>A0AAE1EVU8_PETCI</name>
<protein>
    <recommendedName>
        <fullName evidence="6">Major facilitator superfamily (MFS) profile domain-containing protein</fullName>
    </recommendedName>
</protein>
<feature type="transmembrane region" description="Helical" evidence="5">
    <location>
        <begin position="355"/>
        <end position="380"/>
    </location>
</feature>
<dbReference type="PROSITE" id="PS50850">
    <property type="entry name" value="MFS"/>
    <property type="match status" value="1"/>
</dbReference>
<feature type="transmembrane region" description="Helical" evidence="5">
    <location>
        <begin position="392"/>
        <end position="413"/>
    </location>
</feature>
<dbReference type="InterPro" id="IPR005828">
    <property type="entry name" value="MFS_sugar_transport-like"/>
</dbReference>
<feature type="transmembrane region" description="Helical" evidence="5">
    <location>
        <begin position="270"/>
        <end position="291"/>
    </location>
</feature>
<evidence type="ECO:0000256" key="1">
    <source>
        <dbReference type="ARBA" id="ARBA00004141"/>
    </source>
</evidence>
<feature type="domain" description="Major facilitator superfamily (MFS) profile" evidence="6">
    <location>
        <begin position="1"/>
        <end position="445"/>
    </location>
</feature>
<dbReference type="PANTHER" id="PTHR24064">
    <property type="entry name" value="SOLUTE CARRIER FAMILY 22 MEMBER"/>
    <property type="match status" value="1"/>
</dbReference>
<dbReference type="AlphaFoldDB" id="A0AAE1EVU8"/>
<dbReference type="InterPro" id="IPR020846">
    <property type="entry name" value="MFS_dom"/>
</dbReference>
<feature type="transmembrane region" description="Helical" evidence="5">
    <location>
        <begin position="303"/>
        <end position="323"/>
    </location>
</feature>
<evidence type="ECO:0000256" key="3">
    <source>
        <dbReference type="ARBA" id="ARBA00022989"/>
    </source>
</evidence>
<keyword evidence="2 5" id="KW-0812">Transmembrane</keyword>
<dbReference type="Gene3D" id="1.20.1250.20">
    <property type="entry name" value="MFS general substrate transporter like domains"/>
    <property type="match status" value="1"/>
</dbReference>
<dbReference type="SUPFAM" id="SSF103473">
    <property type="entry name" value="MFS general substrate transporter"/>
    <property type="match status" value="1"/>
</dbReference>
<keyword evidence="4 5" id="KW-0472">Membrane</keyword>
<evidence type="ECO:0000256" key="2">
    <source>
        <dbReference type="ARBA" id="ARBA00022692"/>
    </source>
</evidence>
<dbReference type="Pfam" id="PF00083">
    <property type="entry name" value="Sugar_tr"/>
    <property type="match status" value="1"/>
</dbReference>
<dbReference type="GO" id="GO:0022857">
    <property type="term" value="F:transmembrane transporter activity"/>
    <property type="evidence" value="ECO:0007669"/>
    <property type="project" value="InterPro"/>
</dbReference>
<dbReference type="Proteomes" id="UP001286313">
    <property type="component" value="Unassembled WGS sequence"/>
</dbReference>
<comment type="caution">
    <text evidence="7">The sequence shown here is derived from an EMBL/GenBank/DDBJ whole genome shotgun (WGS) entry which is preliminary data.</text>
</comment>
<feature type="transmembrane region" description="Helical" evidence="5">
    <location>
        <begin position="330"/>
        <end position="349"/>
    </location>
</feature>
<gene>
    <name evidence="7" type="ORF">Pcinc_031823</name>
</gene>
<evidence type="ECO:0000256" key="4">
    <source>
        <dbReference type="ARBA" id="ARBA00023136"/>
    </source>
</evidence>
<feature type="transmembrane region" description="Helical" evidence="5">
    <location>
        <begin position="180"/>
        <end position="198"/>
    </location>
</feature>
<accession>A0AAE1EVU8</accession>
<dbReference type="GO" id="GO:0016020">
    <property type="term" value="C:membrane"/>
    <property type="evidence" value="ECO:0007669"/>
    <property type="project" value="UniProtKB-SubCell"/>
</dbReference>
<comment type="subcellular location">
    <subcellularLocation>
        <location evidence="1">Membrane</location>
        <topology evidence="1">Multi-pass membrane protein</topology>
    </subcellularLocation>
</comment>
<feature type="transmembrane region" description="Helical" evidence="5">
    <location>
        <begin position="95"/>
        <end position="118"/>
    </location>
</feature>
<evidence type="ECO:0000313" key="7">
    <source>
        <dbReference type="EMBL" id="KAK3862295.1"/>
    </source>
</evidence>
<organism evidence="7 8">
    <name type="scientific">Petrolisthes cinctipes</name>
    <name type="common">Flat porcelain crab</name>
    <dbReference type="NCBI Taxonomy" id="88211"/>
    <lineage>
        <taxon>Eukaryota</taxon>
        <taxon>Metazoa</taxon>
        <taxon>Ecdysozoa</taxon>
        <taxon>Arthropoda</taxon>
        <taxon>Crustacea</taxon>
        <taxon>Multicrustacea</taxon>
        <taxon>Malacostraca</taxon>
        <taxon>Eumalacostraca</taxon>
        <taxon>Eucarida</taxon>
        <taxon>Decapoda</taxon>
        <taxon>Pleocyemata</taxon>
        <taxon>Anomura</taxon>
        <taxon>Galatheoidea</taxon>
        <taxon>Porcellanidae</taxon>
        <taxon>Petrolisthes</taxon>
    </lineage>
</organism>
<feature type="transmembrane region" description="Helical" evidence="5">
    <location>
        <begin position="157"/>
        <end position="174"/>
    </location>
</feature>
<proteinExistence type="predicted"/>
<feature type="transmembrane region" description="Helical" evidence="5">
    <location>
        <begin position="419"/>
        <end position="438"/>
    </location>
</feature>
<keyword evidence="3 5" id="KW-1133">Transmembrane helix</keyword>
<keyword evidence="8" id="KW-1185">Reference proteome</keyword>
<evidence type="ECO:0000313" key="8">
    <source>
        <dbReference type="Proteomes" id="UP001286313"/>
    </source>
</evidence>
<reference evidence="7" key="1">
    <citation type="submission" date="2023-10" db="EMBL/GenBank/DDBJ databases">
        <title>Genome assemblies of two species of porcelain crab, Petrolisthes cinctipes and Petrolisthes manimaculis (Anomura: Porcellanidae).</title>
        <authorList>
            <person name="Angst P."/>
        </authorList>
    </citation>
    <scope>NUCLEOTIDE SEQUENCE</scope>
    <source>
        <strain evidence="7">PB745_01</strain>
        <tissue evidence="7">Gill</tissue>
    </source>
</reference>
<dbReference type="InterPro" id="IPR036259">
    <property type="entry name" value="MFS_trans_sf"/>
</dbReference>
<evidence type="ECO:0000256" key="5">
    <source>
        <dbReference type="SAM" id="Phobius"/>
    </source>
</evidence>
<dbReference type="InterPro" id="IPR005829">
    <property type="entry name" value="Sugar_transporter_CS"/>
</dbReference>
<dbReference type="PROSITE" id="PS00217">
    <property type="entry name" value="SUGAR_TRANSPORT_2"/>
    <property type="match status" value="1"/>
</dbReference>
<dbReference type="PROSITE" id="PS00216">
    <property type="entry name" value="SUGAR_TRANSPORT_1"/>
    <property type="match status" value="1"/>
</dbReference>
<dbReference type="EMBL" id="JAWQEG010004276">
    <property type="protein sequence ID" value="KAK3862295.1"/>
    <property type="molecule type" value="Genomic_DNA"/>
</dbReference>
<sequence length="469" mass="51986">MYDNKCLEEEEVYKLWGNTTTTTLLTNNTVQLGPPSCPYVDYNDDIFQATVISQWDLVCEREHLQTLFVLAFTLGSVFSSIFGGDLSDRFGRKTVICVSALIMLPTTIASTFTTSFSLLLFLRFLFGATTGITYIAVYTLIVEVFPPQYRSVAQCSCLSYGFAIIAMGGVGYLLTAWRPLMLSFCVPAVLLIPPAFMMSRSPRWLVRRGRGREAAEVLRKAAKLNRVNSSQPILQSVLTKLGEVTETKQHEVVSQSGEVMECLRNPAMRTILLFTPCIGFSLQGLWLGTAFSANSFTSTNPQLYILCIGVSQTLGNGLAIALCRSVNRRVLLGVGFLLVAFLLLIILTVSQGLWGVRWCLVMASHVIVAACYETSVLYTVELMPTFFRSRGGCYVQLFYLIGEGFMTLLAYVLTKQVGWWSVNVTLGVLAVLGSLSVIPLPETRNRPLPETLHDITKRSAREKKIPEVC</sequence>
<evidence type="ECO:0000259" key="6">
    <source>
        <dbReference type="PROSITE" id="PS50850"/>
    </source>
</evidence>